<feature type="transmembrane region" description="Helical" evidence="16">
    <location>
        <begin position="372"/>
        <end position="389"/>
    </location>
</feature>
<dbReference type="CDD" id="cd18987">
    <property type="entry name" value="LGIC_ECD_anion"/>
    <property type="match status" value="1"/>
</dbReference>
<feature type="domain" description="Neurotransmitter-gated ion-channel ligand-binding" evidence="17">
    <location>
        <begin position="127"/>
        <end position="338"/>
    </location>
</feature>
<dbReference type="InterPro" id="IPR006201">
    <property type="entry name" value="Neur_channel"/>
</dbReference>
<keyword evidence="19" id="KW-1185">Reference proteome</keyword>
<sequence length="579" mass="65973">MVLSVRTVCAAGYFIFSYLVFAGLVNGKPSTITITLPQESTQSMTNSAIQLIESKHGRYLNISNTTGFDNITSGTTYEMSSTTILPVSSTTPAITTPIQIITTPARPVDISCLPLNLMGEMDHLTQEEFTSKLTDSCRYDRLIKPVTTEPLQVNMQIDLTHIESADAQQIKSYIFVQLIYQDNRLKYDTFSPKRGSIQGEEPLRNKIWVPHLIVRNERESSLMGLDGTDVFVQIMPNGGVTYSYRMTLTFYCWMDLQKFPFDVQICEITWISWSYDDLNLVLKWANQNRVQIANNLHLTEFVLDSYWTEENVSRASFNTGGLAGNYSSLTFKFKLRREIGYYIMDYFLPSIFLVITSWVTFWLQADASAPRAVLGTSTMLSFITLNGGLTKNLPKVSYIKASEIWFLGCSTFIFCSMAEFAFVNVIWRRRKQVELKKASSKYILRGAVTPSLNRKQLRRSESYNSLYKTRSCSSLDEKDHNVNQISQNNYLTVHTFPTDMPSIPIIQTPPNSQDELINIEDNNVTSIPVPDKSTNGKNVTWTTMSPHEVANWIDKKSRIAFPAAFLIFNLFYWSFVYAL</sequence>
<evidence type="ECO:0000259" key="17">
    <source>
        <dbReference type="Pfam" id="PF02931"/>
    </source>
</evidence>
<keyword evidence="6 16" id="KW-1133">Transmembrane helix</keyword>
<evidence type="ECO:0000313" key="20">
    <source>
        <dbReference type="RefSeq" id="XP_030755334.1"/>
    </source>
</evidence>
<accession>A0A6J2XXG2</accession>
<dbReference type="PRINTS" id="PR00253">
    <property type="entry name" value="GABAARECEPTR"/>
</dbReference>
<evidence type="ECO:0000256" key="9">
    <source>
        <dbReference type="ARBA" id="ARBA00023180"/>
    </source>
</evidence>
<evidence type="ECO:0000256" key="10">
    <source>
        <dbReference type="ARBA" id="ARBA00023286"/>
    </source>
</evidence>
<dbReference type="InterPro" id="IPR038050">
    <property type="entry name" value="Neuro_actylchol_rec"/>
</dbReference>
<dbReference type="RefSeq" id="XP_030755334.1">
    <property type="nucleotide sequence ID" value="XM_030899474.1"/>
</dbReference>
<comment type="catalytic activity">
    <reaction evidence="12">
        <text>chloride(in) = chloride(out)</text>
        <dbReference type="Rhea" id="RHEA:29823"/>
        <dbReference type="ChEBI" id="CHEBI:17996"/>
    </reaction>
    <physiologicalReaction direction="left-to-right" evidence="12">
        <dbReference type="Rhea" id="RHEA:29824"/>
    </physiologicalReaction>
</comment>
<dbReference type="GO" id="GO:0005886">
    <property type="term" value="C:plasma membrane"/>
    <property type="evidence" value="ECO:0007669"/>
    <property type="project" value="UniProtKB-SubCell"/>
</dbReference>
<dbReference type="FunCoup" id="A0A6J2XXG2">
    <property type="interactions" value="5"/>
</dbReference>
<feature type="transmembrane region" description="Helical" evidence="16">
    <location>
        <begin position="404"/>
        <end position="427"/>
    </location>
</feature>
<evidence type="ECO:0000256" key="14">
    <source>
        <dbReference type="ARBA" id="ARBA00073427"/>
    </source>
</evidence>
<keyword evidence="2 16" id="KW-0813">Transport</keyword>
<dbReference type="PRINTS" id="PR00252">
    <property type="entry name" value="NRIONCHANNEL"/>
</dbReference>
<proteinExistence type="inferred from homology"/>
<dbReference type="SUPFAM" id="SSF90112">
    <property type="entry name" value="Neurotransmitter-gated ion-channel transmembrane pore"/>
    <property type="match status" value="1"/>
</dbReference>
<dbReference type="GO" id="GO:0004888">
    <property type="term" value="F:transmembrane signaling receptor activity"/>
    <property type="evidence" value="ECO:0007669"/>
    <property type="project" value="InterPro"/>
</dbReference>
<evidence type="ECO:0000256" key="1">
    <source>
        <dbReference type="ARBA" id="ARBA00004651"/>
    </source>
</evidence>
<protein>
    <recommendedName>
        <fullName evidence="14">pH-sensitive chloride channel 2</fullName>
    </recommendedName>
    <alternativeName>
        <fullName evidence="15">Ligand-gated chloride channel protein hodor</fullName>
    </alternativeName>
</protein>
<dbReference type="AlphaFoldDB" id="A0A6J2XXG2"/>
<keyword evidence="11 16" id="KW-0407">Ion channel</keyword>
<keyword evidence="7 16" id="KW-0406">Ion transport</keyword>
<dbReference type="InterPro" id="IPR036719">
    <property type="entry name" value="Neuro-gated_channel_TM_sf"/>
</dbReference>
<dbReference type="GO" id="GO:0099095">
    <property type="term" value="F:ligand-gated monoatomic anion channel activity"/>
    <property type="evidence" value="ECO:0007669"/>
    <property type="project" value="UniProtKB-ARBA"/>
</dbReference>
<evidence type="ECO:0000256" key="7">
    <source>
        <dbReference type="ARBA" id="ARBA00023065"/>
    </source>
</evidence>
<evidence type="ECO:0000256" key="5">
    <source>
        <dbReference type="ARBA" id="ARBA00022729"/>
    </source>
</evidence>
<dbReference type="Pfam" id="PF02932">
    <property type="entry name" value="Neur_chan_memb"/>
    <property type="match status" value="1"/>
</dbReference>
<evidence type="ECO:0000256" key="11">
    <source>
        <dbReference type="ARBA" id="ARBA00023303"/>
    </source>
</evidence>
<name>A0A6J2XXG2_SITOR</name>
<dbReference type="InterPro" id="IPR006028">
    <property type="entry name" value="GABAA/Glycine_rcpt"/>
</dbReference>
<dbReference type="GO" id="GO:0005230">
    <property type="term" value="F:extracellular ligand-gated monoatomic ion channel activity"/>
    <property type="evidence" value="ECO:0007669"/>
    <property type="project" value="InterPro"/>
</dbReference>
<keyword evidence="4 16" id="KW-0812">Transmembrane</keyword>
<dbReference type="PROSITE" id="PS00236">
    <property type="entry name" value="NEUROTR_ION_CHANNEL"/>
    <property type="match status" value="1"/>
</dbReference>
<dbReference type="GeneID" id="115881804"/>
<evidence type="ECO:0000256" key="3">
    <source>
        <dbReference type="ARBA" id="ARBA00022475"/>
    </source>
</evidence>
<keyword evidence="8 16" id="KW-0472">Membrane</keyword>
<dbReference type="Pfam" id="PF02931">
    <property type="entry name" value="Neur_chan_LBD"/>
    <property type="match status" value="1"/>
</dbReference>
<dbReference type="SUPFAM" id="SSF63712">
    <property type="entry name" value="Nicotinic receptor ligand binding domain-like"/>
    <property type="match status" value="1"/>
</dbReference>
<keyword evidence="10" id="KW-1071">Ligand-gated ion channel</keyword>
<evidence type="ECO:0000256" key="16">
    <source>
        <dbReference type="RuleBase" id="RU000687"/>
    </source>
</evidence>
<evidence type="ECO:0000259" key="18">
    <source>
        <dbReference type="Pfam" id="PF02932"/>
    </source>
</evidence>
<feature type="domain" description="Neurotransmitter-gated ion-channel transmembrane" evidence="18">
    <location>
        <begin position="348"/>
        <end position="573"/>
    </location>
</feature>
<dbReference type="Proteomes" id="UP000504635">
    <property type="component" value="Unplaced"/>
</dbReference>
<dbReference type="InterPro" id="IPR006029">
    <property type="entry name" value="Neurotrans-gated_channel_TM"/>
</dbReference>
<reference evidence="20" key="1">
    <citation type="submission" date="2025-08" db="UniProtKB">
        <authorList>
            <consortium name="RefSeq"/>
        </authorList>
    </citation>
    <scope>IDENTIFICATION</scope>
    <source>
        <tissue evidence="20">Gonads</tissue>
    </source>
</reference>
<dbReference type="InParanoid" id="A0A6J2XXG2"/>
<dbReference type="KEGG" id="soy:115881804"/>
<evidence type="ECO:0000256" key="13">
    <source>
        <dbReference type="ARBA" id="ARBA00061606"/>
    </source>
</evidence>
<dbReference type="FunFam" id="2.70.170.10:FF:000042">
    <property type="entry name" value="Blast:Glycine receptor subunit alpha-3"/>
    <property type="match status" value="1"/>
</dbReference>
<dbReference type="Gene3D" id="2.70.170.10">
    <property type="entry name" value="Neurotransmitter-gated ion-channel ligand-binding domain"/>
    <property type="match status" value="1"/>
</dbReference>
<keyword evidence="9" id="KW-0325">Glycoprotein</keyword>
<evidence type="ECO:0000256" key="15">
    <source>
        <dbReference type="ARBA" id="ARBA00082029"/>
    </source>
</evidence>
<feature type="transmembrane region" description="Helical" evidence="16">
    <location>
        <begin position="339"/>
        <end position="363"/>
    </location>
</feature>
<dbReference type="GO" id="GO:0005254">
    <property type="term" value="F:chloride channel activity"/>
    <property type="evidence" value="ECO:0007669"/>
    <property type="project" value="UniProtKB-ARBA"/>
</dbReference>
<evidence type="ECO:0000256" key="8">
    <source>
        <dbReference type="ARBA" id="ARBA00023136"/>
    </source>
</evidence>
<evidence type="ECO:0000256" key="6">
    <source>
        <dbReference type="ARBA" id="ARBA00022989"/>
    </source>
</evidence>
<comment type="similarity">
    <text evidence="13 16">Belongs to the ligand-gated ion channel (TC 1.A.9) family.</text>
</comment>
<evidence type="ECO:0000313" key="19">
    <source>
        <dbReference type="Proteomes" id="UP000504635"/>
    </source>
</evidence>
<dbReference type="InterPro" id="IPR006202">
    <property type="entry name" value="Neur_chan_lig-bd"/>
</dbReference>
<organism evidence="19 20">
    <name type="scientific">Sitophilus oryzae</name>
    <name type="common">Rice weevil</name>
    <name type="synonym">Curculio oryzae</name>
    <dbReference type="NCBI Taxonomy" id="7048"/>
    <lineage>
        <taxon>Eukaryota</taxon>
        <taxon>Metazoa</taxon>
        <taxon>Ecdysozoa</taxon>
        <taxon>Arthropoda</taxon>
        <taxon>Hexapoda</taxon>
        <taxon>Insecta</taxon>
        <taxon>Pterygota</taxon>
        <taxon>Neoptera</taxon>
        <taxon>Endopterygota</taxon>
        <taxon>Coleoptera</taxon>
        <taxon>Polyphaga</taxon>
        <taxon>Cucujiformia</taxon>
        <taxon>Curculionidae</taxon>
        <taxon>Dryophthorinae</taxon>
        <taxon>Sitophilus</taxon>
    </lineage>
</organism>
<comment type="subcellular location">
    <subcellularLocation>
        <location evidence="1">Cell membrane</location>
        <topology evidence="1">Multi-pass membrane protein</topology>
    </subcellularLocation>
</comment>
<evidence type="ECO:0000256" key="2">
    <source>
        <dbReference type="ARBA" id="ARBA00022448"/>
    </source>
</evidence>
<dbReference type="InterPro" id="IPR018000">
    <property type="entry name" value="Neurotransmitter_ion_chnl_CS"/>
</dbReference>
<dbReference type="OrthoDB" id="3176171at2759"/>
<keyword evidence="3" id="KW-1003">Cell membrane</keyword>
<dbReference type="Gene3D" id="1.20.58.390">
    <property type="entry name" value="Neurotransmitter-gated ion-channel transmembrane domain"/>
    <property type="match status" value="1"/>
</dbReference>
<dbReference type="PANTHER" id="PTHR18945">
    <property type="entry name" value="NEUROTRANSMITTER GATED ION CHANNEL"/>
    <property type="match status" value="1"/>
</dbReference>
<gene>
    <name evidence="20" type="primary">LOC115881804</name>
</gene>
<evidence type="ECO:0000256" key="12">
    <source>
        <dbReference type="ARBA" id="ARBA00051122"/>
    </source>
</evidence>
<evidence type="ECO:0000256" key="4">
    <source>
        <dbReference type="ARBA" id="ARBA00022692"/>
    </source>
</evidence>
<dbReference type="InterPro" id="IPR036734">
    <property type="entry name" value="Neur_chan_lig-bd_sf"/>
</dbReference>
<keyword evidence="5" id="KW-0732">Signal</keyword>
<dbReference type="CDD" id="cd19049">
    <property type="entry name" value="LGIC_TM_anion"/>
    <property type="match status" value="1"/>
</dbReference>
<feature type="transmembrane region" description="Helical" evidence="16">
    <location>
        <begin position="559"/>
        <end position="578"/>
    </location>
</feature>